<dbReference type="EC" id="6.3.2.10" evidence="10 11"/>
<evidence type="ECO:0000313" key="15">
    <source>
        <dbReference type="EMBL" id="MBB5200107.1"/>
    </source>
</evidence>
<evidence type="ECO:0000313" key="16">
    <source>
        <dbReference type="Proteomes" id="UP000571084"/>
    </source>
</evidence>
<dbReference type="InterPro" id="IPR013221">
    <property type="entry name" value="Mur_ligase_cen"/>
</dbReference>
<dbReference type="HAMAP" id="MF_02019">
    <property type="entry name" value="MurF"/>
    <property type="match status" value="1"/>
</dbReference>
<dbReference type="Pfam" id="PF01225">
    <property type="entry name" value="Mur_ligase"/>
    <property type="match status" value="1"/>
</dbReference>
<name>A0A840RP12_9BURK</name>
<dbReference type="InterPro" id="IPR005863">
    <property type="entry name" value="UDP-N-AcMur_synth"/>
</dbReference>
<dbReference type="GO" id="GO:0047480">
    <property type="term" value="F:UDP-N-acetylmuramoyl-tripeptide-D-alanyl-D-alanine ligase activity"/>
    <property type="evidence" value="ECO:0007669"/>
    <property type="project" value="UniProtKB-UniRule"/>
</dbReference>
<dbReference type="Gene3D" id="3.90.190.20">
    <property type="entry name" value="Mur ligase, C-terminal domain"/>
    <property type="match status" value="1"/>
</dbReference>
<comment type="subcellular location">
    <subcellularLocation>
        <location evidence="10 11">Cytoplasm</location>
    </subcellularLocation>
</comment>
<dbReference type="Pfam" id="PF08245">
    <property type="entry name" value="Mur_ligase_M"/>
    <property type="match status" value="1"/>
</dbReference>
<comment type="similarity">
    <text evidence="10">Belongs to the MurCDEF family. MurF subfamily.</text>
</comment>
<keyword evidence="2 10" id="KW-0436">Ligase</keyword>
<evidence type="ECO:0000259" key="13">
    <source>
        <dbReference type="Pfam" id="PF02875"/>
    </source>
</evidence>
<dbReference type="SUPFAM" id="SSF63418">
    <property type="entry name" value="MurE/MurF N-terminal domain"/>
    <property type="match status" value="1"/>
</dbReference>
<dbReference type="SUPFAM" id="SSF53623">
    <property type="entry name" value="MurD-like peptide ligases, catalytic domain"/>
    <property type="match status" value="1"/>
</dbReference>
<dbReference type="GO" id="GO:0005524">
    <property type="term" value="F:ATP binding"/>
    <property type="evidence" value="ECO:0007669"/>
    <property type="project" value="UniProtKB-UniRule"/>
</dbReference>
<keyword evidence="3 10" id="KW-0132">Cell division</keyword>
<evidence type="ECO:0000259" key="14">
    <source>
        <dbReference type="Pfam" id="PF08245"/>
    </source>
</evidence>
<dbReference type="Proteomes" id="UP000571084">
    <property type="component" value="Unassembled WGS sequence"/>
</dbReference>
<dbReference type="InterPro" id="IPR051046">
    <property type="entry name" value="MurCDEF_CellWall_CoF430Synth"/>
</dbReference>
<dbReference type="GO" id="GO:0005737">
    <property type="term" value="C:cytoplasm"/>
    <property type="evidence" value="ECO:0007669"/>
    <property type="project" value="UniProtKB-SubCell"/>
</dbReference>
<evidence type="ECO:0000256" key="9">
    <source>
        <dbReference type="ARBA" id="ARBA00023316"/>
    </source>
</evidence>
<evidence type="ECO:0000256" key="5">
    <source>
        <dbReference type="ARBA" id="ARBA00022840"/>
    </source>
</evidence>
<dbReference type="GO" id="GO:0008360">
    <property type="term" value="P:regulation of cell shape"/>
    <property type="evidence" value="ECO:0007669"/>
    <property type="project" value="UniProtKB-KW"/>
</dbReference>
<dbReference type="GO" id="GO:0009252">
    <property type="term" value="P:peptidoglycan biosynthetic process"/>
    <property type="evidence" value="ECO:0007669"/>
    <property type="project" value="UniProtKB-UniRule"/>
</dbReference>
<dbReference type="Gene3D" id="3.40.1390.10">
    <property type="entry name" value="MurE/MurF, N-terminal domain"/>
    <property type="match status" value="1"/>
</dbReference>
<keyword evidence="1 10" id="KW-0963">Cytoplasm</keyword>
<accession>A0A840RP12</accession>
<keyword evidence="16" id="KW-1185">Reference proteome</keyword>
<sequence length="522" mass="53828">MIKVPTIATGMPATGMPATGMPANTLTTTFSAAISDLQNWLQSSQQQVSVAAMSNVDANIIVTTGLSIDSRAVAPGNLFVALRGDHFDAHDFLDQVIAQGASALIVARAPANLSVPALVVADTRAALGAVANGWRRQFSLPLIAVTGSNGKTTVKEMIAAILAAAFGTDGYLSTRGNLNNEIGVPLTLQRLGAGHRAAVVELGMNHPGEIAVLAAIAAPTVGLVNNAQREHQEFMATVEAVAAENGAVISALPEAGIAVFPADDAHTSLWRDLAAAKGVRVMTFGLSADADVSCTYHATAFGSDLQVVIQTQGQTQTHTFTVTLSAAGEHNVRNALAAIACTLAIGIEADAIERGLAAFAPVSGRLQQKLAQHVGCAGALVIDDTYNANPDSVRAAIDVLAQFAAPRLLVLGDMGEVGNDGPAFHQEIGAHARQRGITNLLTLGPLAIDAARAFGAPAQHFDDITALTGAVDSLMTSTTTVLVKGSRFMKMERVVAHLVNGVGINDSSALSSSPFLPTQESH</sequence>
<dbReference type="InterPro" id="IPR004101">
    <property type="entry name" value="Mur_ligase_C"/>
</dbReference>
<evidence type="ECO:0000256" key="7">
    <source>
        <dbReference type="ARBA" id="ARBA00022984"/>
    </source>
</evidence>
<dbReference type="UniPathway" id="UPA00219"/>
<keyword evidence="8 10" id="KW-0131">Cell cycle</keyword>
<keyword evidence="4 10" id="KW-0547">Nucleotide-binding</keyword>
<keyword evidence="6 10" id="KW-0133">Cell shape</keyword>
<dbReference type="EMBL" id="JACHHQ010000004">
    <property type="protein sequence ID" value="MBB5200107.1"/>
    <property type="molecule type" value="Genomic_DNA"/>
</dbReference>
<proteinExistence type="inferred from homology"/>
<dbReference type="InterPro" id="IPR035911">
    <property type="entry name" value="MurE/MurF_N"/>
</dbReference>
<organism evidence="15 16">
    <name type="scientific">Glaciimonas immobilis</name>
    <dbReference type="NCBI Taxonomy" id="728004"/>
    <lineage>
        <taxon>Bacteria</taxon>
        <taxon>Pseudomonadati</taxon>
        <taxon>Pseudomonadota</taxon>
        <taxon>Betaproteobacteria</taxon>
        <taxon>Burkholderiales</taxon>
        <taxon>Oxalobacteraceae</taxon>
        <taxon>Glaciimonas</taxon>
    </lineage>
</organism>
<evidence type="ECO:0000259" key="12">
    <source>
        <dbReference type="Pfam" id="PF01225"/>
    </source>
</evidence>
<evidence type="ECO:0000256" key="11">
    <source>
        <dbReference type="RuleBase" id="RU004136"/>
    </source>
</evidence>
<comment type="caution">
    <text evidence="15">The sequence shown here is derived from an EMBL/GenBank/DDBJ whole genome shotgun (WGS) entry which is preliminary data.</text>
</comment>
<comment type="pathway">
    <text evidence="10 11">Cell wall biogenesis; peptidoglycan biosynthesis.</text>
</comment>
<dbReference type="PANTHER" id="PTHR43024:SF1">
    <property type="entry name" value="UDP-N-ACETYLMURAMOYL-TRIPEPTIDE--D-ALANYL-D-ALANINE LIGASE"/>
    <property type="match status" value="1"/>
</dbReference>
<dbReference type="Gene3D" id="3.40.1190.10">
    <property type="entry name" value="Mur-like, catalytic domain"/>
    <property type="match status" value="1"/>
</dbReference>
<protein>
    <recommendedName>
        <fullName evidence="10 11">UDP-N-acetylmuramoyl-tripeptide--D-alanyl-D-alanine ligase</fullName>
        <ecNumber evidence="10 11">6.3.2.10</ecNumber>
    </recommendedName>
    <alternativeName>
        <fullName evidence="10">D-alanyl-D-alanine-adding enzyme</fullName>
    </alternativeName>
</protein>
<dbReference type="InterPro" id="IPR036565">
    <property type="entry name" value="Mur-like_cat_sf"/>
</dbReference>
<feature type="domain" description="Mur ligase C-terminal" evidence="13">
    <location>
        <begin position="373"/>
        <end position="487"/>
    </location>
</feature>
<evidence type="ECO:0000256" key="10">
    <source>
        <dbReference type="HAMAP-Rule" id="MF_02019"/>
    </source>
</evidence>
<evidence type="ECO:0000256" key="2">
    <source>
        <dbReference type="ARBA" id="ARBA00022598"/>
    </source>
</evidence>
<evidence type="ECO:0000256" key="4">
    <source>
        <dbReference type="ARBA" id="ARBA00022741"/>
    </source>
</evidence>
<keyword evidence="7 10" id="KW-0573">Peptidoglycan synthesis</keyword>
<feature type="binding site" evidence="10">
    <location>
        <begin position="147"/>
        <end position="153"/>
    </location>
    <ligand>
        <name>ATP</name>
        <dbReference type="ChEBI" id="CHEBI:30616"/>
    </ligand>
</feature>
<keyword evidence="9 10" id="KW-0961">Cell wall biogenesis/degradation</keyword>
<feature type="domain" description="Mur ligase N-terminal catalytic" evidence="12">
    <location>
        <begin position="64"/>
        <end position="132"/>
    </location>
</feature>
<dbReference type="Pfam" id="PF02875">
    <property type="entry name" value="Mur_ligase_C"/>
    <property type="match status" value="1"/>
</dbReference>
<comment type="catalytic activity">
    <reaction evidence="10 11">
        <text>D-alanyl-D-alanine + UDP-N-acetyl-alpha-D-muramoyl-L-alanyl-gamma-D-glutamyl-meso-2,6-diaminopimelate + ATP = UDP-N-acetyl-alpha-D-muramoyl-L-alanyl-gamma-D-glutamyl-meso-2,6-diaminopimeloyl-D-alanyl-D-alanine + ADP + phosphate + H(+)</text>
        <dbReference type="Rhea" id="RHEA:28374"/>
        <dbReference type="ChEBI" id="CHEBI:15378"/>
        <dbReference type="ChEBI" id="CHEBI:30616"/>
        <dbReference type="ChEBI" id="CHEBI:43474"/>
        <dbReference type="ChEBI" id="CHEBI:57822"/>
        <dbReference type="ChEBI" id="CHEBI:61386"/>
        <dbReference type="ChEBI" id="CHEBI:83905"/>
        <dbReference type="ChEBI" id="CHEBI:456216"/>
        <dbReference type="EC" id="6.3.2.10"/>
    </reaction>
</comment>
<dbReference type="SUPFAM" id="SSF53244">
    <property type="entry name" value="MurD-like peptide ligases, peptide-binding domain"/>
    <property type="match status" value="1"/>
</dbReference>
<evidence type="ECO:0000256" key="1">
    <source>
        <dbReference type="ARBA" id="ARBA00022490"/>
    </source>
</evidence>
<gene>
    <name evidence="10" type="primary">murF</name>
    <name evidence="15" type="ORF">HNR39_001942</name>
</gene>
<comment type="function">
    <text evidence="10 11">Involved in cell wall formation. Catalyzes the final step in the synthesis of UDP-N-acetylmuramoyl-pentapeptide, the precursor of murein.</text>
</comment>
<keyword evidence="5 10" id="KW-0067">ATP-binding</keyword>
<dbReference type="PANTHER" id="PTHR43024">
    <property type="entry name" value="UDP-N-ACETYLMURAMOYL-TRIPEPTIDE--D-ALANYL-D-ALANINE LIGASE"/>
    <property type="match status" value="1"/>
</dbReference>
<reference evidence="15 16" key="1">
    <citation type="submission" date="2020-08" db="EMBL/GenBank/DDBJ databases">
        <title>Genomic Encyclopedia of Type Strains, Phase IV (KMG-IV): sequencing the most valuable type-strain genomes for metagenomic binning, comparative biology and taxonomic classification.</title>
        <authorList>
            <person name="Goeker M."/>
        </authorList>
    </citation>
    <scope>NUCLEOTIDE SEQUENCE [LARGE SCALE GENOMIC DNA]</scope>
    <source>
        <strain evidence="15 16">DSM 23240</strain>
    </source>
</reference>
<dbReference type="GO" id="GO:0051301">
    <property type="term" value="P:cell division"/>
    <property type="evidence" value="ECO:0007669"/>
    <property type="project" value="UniProtKB-KW"/>
</dbReference>
<dbReference type="NCBIfam" id="TIGR01143">
    <property type="entry name" value="murF"/>
    <property type="match status" value="1"/>
</dbReference>
<dbReference type="InterPro" id="IPR036615">
    <property type="entry name" value="Mur_ligase_C_dom_sf"/>
</dbReference>
<dbReference type="AlphaFoldDB" id="A0A840RP12"/>
<feature type="domain" description="Mur ligase central" evidence="14">
    <location>
        <begin position="145"/>
        <end position="341"/>
    </location>
</feature>
<evidence type="ECO:0000256" key="8">
    <source>
        <dbReference type="ARBA" id="ARBA00023306"/>
    </source>
</evidence>
<dbReference type="InterPro" id="IPR000713">
    <property type="entry name" value="Mur_ligase_N"/>
</dbReference>
<evidence type="ECO:0000256" key="6">
    <source>
        <dbReference type="ARBA" id="ARBA00022960"/>
    </source>
</evidence>
<dbReference type="GO" id="GO:0071555">
    <property type="term" value="P:cell wall organization"/>
    <property type="evidence" value="ECO:0007669"/>
    <property type="project" value="UniProtKB-KW"/>
</dbReference>
<evidence type="ECO:0000256" key="3">
    <source>
        <dbReference type="ARBA" id="ARBA00022618"/>
    </source>
</evidence>